<feature type="region of interest" description="Disordered" evidence="1">
    <location>
        <begin position="32"/>
        <end position="53"/>
    </location>
</feature>
<gene>
    <name evidence="2" type="ORF">BpHYR1_005904</name>
</gene>
<dbReference type="EMBL" id="REGN01002419">
    <property type="protein sequence ID" value="RNA28213.1"/>
    <property type="molecule type" value="Genomic_DNA"/>
</dbReference>
<accession>A0A3M7RXB0</accession>
<reference evidence="2 3" key="1">
    <citation type="journal article" date="2018" name="Sci. Rep.">
        <title>Genomic signatures of local adaptation to the degree of environmental predictability in rotifers.</title>
        <authorList>
            <person name="Franch-Gras L."/>
            <person name="Hahn C."/>
            <person name="Garcia-Roger E.M."/>
            <person name="Carmona M.J."/>
            <person name="Serra M."/>
            <person name="Gomez A."/>
        </authorList>
    </citation>
    <scope>NUCLEOTIDE SEQUENCE [LARGE SCALE GENOMIC DNA]</scope>
    <source>
        <strain evidence="2">HYR1</strain>
    </source>
</reference>
<dbReference type="AlphaFoldDB" id="A0A3M7RXB0"/>
<feature type="non-terminal residue" evidence="2">
    <location>
        <position position="1"/>
    </location>
</feature>
<feature type="compositionally biased region" description="Pro residues" evidence="1">
    <location>
        <begin position="41"/>
        <end position="52"/>
    </location>
</feature>
<name>A0A3M7RXB0_BRAPC</name>
<proteinExistence type="predicted"/>
<dbReference type="OrthoDB" id="10537790at2759"/>
<organism evidence="2 3">
    <name type="scientific">Brachionus plicatilis</name>
    <name type="common">Marine rotifer</name>
    <name type="synonym">Brachionus muelleri</name>
    <dbReference type="NCBI Taxonomy" id="10195"/>
    <lineage>
        <taxon>Eukaryota</taxon>
        <taxon>Metazoa</taxon>
        <taxon>Spiralia</taxon>
        <taxon>Gnathifera</taxon>
        <taxon>Rotifera</taxon>
        <taxon>Eurotatoria</taxon>
        <taxon>Monogononta</taxon>
        <taxon>Pseudotrocha</taxon>
        <taxon>Ploima</taxon>
        <taxon>Brachionidae</taxon>
        <taxon>Brachionus</taxon>
    </lineage>
</organism>
<protein>
    <submittedName>
        <fullName evidence="2">Uncharacterized protein</fullName>
    </submittedName>
</protein>
<feature type="region of interest" description="Disordered" evidence="1">
    <location>
        <begin position="91"/>
        <end position="110"/>
    </location>
</feature>
<sequence length="110" mass="12658">KLDLKDLNDALPCDEFDVDDEEINLTRIERFDLPPYEMDDPSPPLEPSPLLEPPSISRIATRVKLIKDSQSCIQENENVVAVINNVLSKKGEKMKKQPLTPKKYNLRKRK</sequence>
<evidence type="ECO:0000313" key="2">
    <source>
        <dbReference type="EMBL" id="RNA28213.1"/>
    </source>
</evidence>
<evidence type="ECO:0000256" key="1">
    <source>
        <dbReference type="SAM" id="MobiDB-lite"/>
    </source>
</evidence>
<dbReference type="Proteomes" id="UP000276133">
    <property type="component" value="Unassembled WGS sequence"/>
</dbReference>
<comment type="caution">
    <text evidence="2">The sequence shown here is derived from an EMBL/GenBank/DDBJ whole genome shotgun (WGS) entry which is preliminary data.</text>
</comment>
<evidence type="ECO:0000313" key="3">
    <source>
        <dbReference type="Proteomes" id="UP000276133"/>
    </source>
</evidence>
<keyword evidence="3" id="KW-1185">Reference proteome</keyword>